<keyword evidence="11" id="KW-1185">Reference proteome</keyword>
<dbReference type="GO" id="GO:0005737">
    <property type="term" value="C:cytoplasm"/>
    <property type="evidence" value="ECO:0007669"/>
    <property type="project" value="UniProtKB-SubCell"/>
</dbReference>
<feature type="domain" description="Integrator complex subunit 7 C-terminal" evidence="7">
    <location>
        <begin position="774"/>
        <end position="891"/>
    </location>
</feature>
<feature type="domain" description="Integrator complex subunit 7 N-terminal" evidence="8">
    <location>
        <begin position="26"/>
        <end position="526"/>
    </location>
</feature>
<dbReference type="AlphaFoldDB" id="A0ABD0KYK6"/>
<dbReference type="InterPro" id="IPR011989">
    <property type="entry name" value="ARM-like"/>
</dbReference>
<dbReference type="PANTHER" id="PTHR13322">
    <property type="entry name" value="C1ORF73 PROTEIN"/>
    <property type="match status" value="1"/>
</dbReference>
<organism evidence="10 11">
    <name type="scientific">Batillaria attramentaria</name>
    <dbReference type="NCBI Taxonomy" id="370345"/>
    <lineage>
        <taxon>Eukaryota</taxon>
        <taxon>Metazoa</taxon>
        <taxon>Spiralia</taxon>
        <taxon>Lophotrochozoa</taxon>
        <taxon>Mollusca</taxon>
        <taxon>Gastropoda</taxon>
        <taxon>Caenogastropoda</taxon>
        <taxon>Sorbeoconcha</taxon>
        <taxon>Cerithioidea</taxon>
        <taxon>Batillariidae</taxon>
        <taxon>Batillaria</taxon>
    </lineage>
</organism>
<accession>A0ABD0KYK6</accession>
<comment type="similarity">
    <text evidence="3">Belongs to the Integrator subunit 7 family.</text>
</comment>
<dbReference type="Pfam" id="PF24437">
    <property type="entry name" value="INTS7_HB"/>
    <property type="match status" value="1"/>
</dbReference>
<sequence length="935" mass="102194">MATAVRSANFVDGVSAEQEQDANSALTELDKGLRSGRIGVQCEAVVKFPRLFEKYPFPILINSALLKIADVYRGGNNFIRLCILRVVQQSEKHLDKILNVDEFSRRIIGVIHSNDPVARAITLRTLGSIASIIPEKKTVHHSIILALDSHDAVEVEASIFAADKFSEKSKTFSATICSKMIAMLSGLATPVEMKLKLIPSLRHMHHDADTAAKAFAVCKSLLEGYPARKFMVLTLNTMTRLAVHSLVNVSAHVSRLLNILATDPRHDVHLACLHNLSLLAKHGPHLWQAENVEEVCDFLLKTSSPQLKVLAVSVLNAICGSVAIKLLPLPTISKLLTVCRQFCYDDNISLASKTIRLLTQITKSKRCLEDVSSEAVAAIQTFLILTNGTDVSKVNQHMKVALKAAVELSTTDANTAAAFVDTLCELLSFSSGKEAELVCEALEAIGEKSPQTLQSAIPTILACLQKWTITGLASDHLQVQLCTLVFQAAREEMMPPDVHATLVMALERSGSWQMYRIARQAMRYGQYSIAEFILSDMAYKVSSEHFYNWLLGLKHICSAQLRLQEIRHDGFNILPCLANAVDNYQRAIVAIKAASTPGFPLEFQCEYVRLRVAWLAALRLMVLTCNTFRASPPPAIATALACSNGQEGTRWAQIVQQLEKCVGYCHEVGQQISTLYWASFDADPATLHNITLQSTQGERQFLGQAEPGLSEQSVQGALHAVSRELDVLLPENSTCPEKTFRLVDFLSKSALSLARASLSFPRFFFQTLQSTTVKLAISPQPSSAGEPVLIRSDTSLTLKVEGVIQKGERPALFRSVKAVSVTVTTNLVNRAPSQQSTPASKNPEKTSVQLSQTVEPHNEYFSTSFVLPFPTLGVHSMLLEAAIVDETGACWKTGPRTTLSVKSYDDSIQRPPPARGGSRIVAAVMAAAPSSSGTQ</sequence>
<reference evidence="10 11" key="1">
    <citation type="journal article" date="2023" name="Sci. Data">
        <title>Genome assembly of the Korean intertidal mud-creeper Batillaria attramentaria.</title>
        <authorList>
            <person name="Patra A.K."/>
            <person name="Ho P.T."/>
            <person name="Jun S."/>
            <person name="Lee S.J."/>
            <person name="Kim Y."/>
            <person name="Won Y.J."/>
        </authorList>
    </citation>
    <scope>NUCLEOTIDE SEQUENCE [LARGE SCALE GENOMIC DNA]</scope>
    <source>
        <strain evidence="10">Wonlab-2016</strain>
    </source>
</reference>
<dbReference type="InterPro" id="IPR054519">
    <property type="entry name" value="INTS7_C"/>
</dbReference>
<keyword evidence="6" id="KW-0539">Nucleus</keyword>
<dbReference type="Pfam" id="PF22965">
    <property type="entry name" value="INTS7_C"/>
    <property type="match status" value="1"/>
</dbReference>
<comment type="caution">
    <text evidence="10">The sequence shown here is derived from an EMBL/GenBank/DDBJ whole genome shotgun (WGS) entry which is preliminary data.</text>
</comment>
<dbReference type="Gene3D" id="1.25.10.10">
    <property type="entry name" value="Leucine-rich Repeat Variant"/>
    <property type="match status" value="1"/>
</dbReference>
<feature type="domain" description="Integrator complex subunit 7 helical bundle" evidence="9">
    <location>
        <begin position="528"/>
        <end position="694"/>
    </location>
</feature>
<name>A0ABD0KYK6_9CAEN</name>
<dbReference type="InterPro" id="IPR056516">
    <property type="entry name" value="INTS7_N"/>
</dbReference>
<evidence type="ECO:0000256" key="4">
    <source>
        <dbReference type="ARBA" id="ARBA00015336"/>
    </source>
</evidence>
<evidence type="ECO:0000256" key="2">
    <source>
        <dbReference type="ARBA" id="ARBA00004496"/>
    </source>
</evidence>
<evidence type="ECO:0000256" key="6">
    <source>
        <dbReference type="ARBA" id="ARBA00023242"/>
    </source>
</evidence>
<evidence type="ECO:0000256" key="3">
    <source>
        <dbReference type="ARBA" id="ARBA00008565"/>
    </source>
</evidence>
<evidence type="ECO:0000313" key="10">
    <source>
        <dbReference type="EMBL" id="KAK7492311.1"/>
    </source>
</evidence>
<dbReference type="InterPro" id="IPR056517">
    <property type="entry name" value="INTS7_HB"/>
</dbReference>
<dbReference type="InterPro" id="IPR016024">
    <property type="entry name" value="ARM-type_fold"/>
</dbReference>
<evidence type="ECO:0000259" key="8">
    <source>
        <dbReference type="Pfam" id="PF24436"/>
    </source>
</evidence>
<dbReference type="Pfam" id="PF24436">
    <property type="entry name" value="INTS7_N"/>
    <property type="match status" value="1"/>
</dbReference>
<proteinExistence type="inferred from homology"/>
<evidence type="ECO:0000313" key="11">
    <source>
        <dbReference type="Proteomes" id="UP001519460"/>
    </source>
</evidence>
<evidence type="ECO:0000256" key="5">
    <source>
        <dbReference type="ARBA" id="ARBA00022490"/>
    </source>
</evidence>
<dbReference type="PANTHER" id="PTHR13322:SF2">
    <property type="entry name" value="INTEGRATOR COMPLEX SUBUNIT 7"/>
    <property type="match status" value="1"/>
</dbReference>
<gene>
    <name evidence="10" type="ORF">BaRGS_00016408</name>
</gene>
<evidence type="ECO:0000259" key="9">
    <source>
        <dbReference type="Pfam" id="PF24437"/>
    </source>
</evidence>
<evidence type="ECO:0000259" key="7">
    <source>
        <dbReference type="Pfam" id="PF22965"/>
    </source>
</evidence>
<evidence type="ECO:0000256" key="1">
    <source>
        <dbReference type="ARBA" id="ARBA00004123"/>
    </source>
</evidence>
<dbReference type="Proteomes" id="UP001519460">
    <property type="component" value="Unassembled WGS sequence"/>
</dbReference>
<keyword evidence="5" id="KW-0963">Cytoplasm</keyword>
<dbReference type="GO" id="GO:0005634">
    <property type="term" value="C:nucleus"/>
    <property type="evidence" value="ECO:0007669"/>
    <property type="project" value="UniProtKB-SubCell"/>
</dbReference>
<dbReference type="InterPro" id="IPR033060">
    <property type="entry name" value="INTS7"/>
</dbReference>
<protein>
    <recommendedName>
        <fullName evidence="4">Integrator complex subunit 7</fullName>
    </recommendedName>
</protein>
<dbReference type="SUPFAM" id="SSF48371">
    <property type="entry name" value="ARM repeat"/>
    <property type="match status" value="1"/>
</dbReference>
<dbReference type="EMBL" id="JACVVK020000104">
    <property type="protein sequence ID" value="KAK7492311.1"/>
    <property type="molecule type" value="Genomic_DNA"/>
</dbReference>
<comment type="subcellular location">
    <subcellularLocation>
        <location evidence="2">Cytoplasm</location>
    </subcellularLocation>
    <subcellularLocation>
        <location evidence="1">Nucleus</location>
    </subcellularLocation>
</comment>